<dbReference type="RefSeq" id="WP_004846784.1">
    <property type="nucleotide sequence ID" value="NZ_AP028249.1"/>
</dbReference>
<dbReference type="EMBL" id="CYZO01000005">
    <property type="protein sequence ID" value="CUN66419.1"/>
    <property type="molecule type" value="Genomic_DNA"/>
</dbReference>
<dbReference type="Proteomes" id="UP000095787">
    <property type="component" value="Unassembled WGS sequence"/>
</dbReference>
<evidence type="ECO:0000313" key="2">
    <source>
        <dbReference type="EMBL" id="CUN66419.1"/>
    </source>
</evidence>
<evidence type="ECO:0000313" key="3">
    <source>
        <dbReference type="Proteomes" id="UP000095787"/>
    </source>
</evidence>
<name>A0A173YRY8_9FIRM</name>
<keyword evidence="1" id="KW-0812">Transmembrane</keyword>
<evidence type="ECO:0000256" key="1">
    <source>
        <dbReference type="SAM" id="Phobius"/>
    </source>
</evidence>
<organism evidence="2 3">
    <name type="scientific">[Ruminococcus] torques</name>
    <dbReference type="NCBI Taxonomy" id="33039"/>
    <lineage>
        <taxon>Bacteria</taxon>
        <taxon>Bacillati</taxon>
        <taxon>Bacillota</taxon>
        <taxon>Clostridia</taxon>
        <taxon>Lachnospirales</taxon>
        <taxon>Lachnospiraceae</taxon>
        <taxon>Mediterraneibacter</taxon>
    </lineage>
</organism>
<keyword evidence="1" id="KW-1133">Transmembrane helix</keyword>
<sequence length="49" mass="5143">MEKAYLTMKNSGASSITLGIIVLVVGVATGILAIVNGAKLLKHKKEITF</sequence>
<protein>
    <submittedName>
        <fullName evidence="2">Uncharacterized protein</fullName>
    </submittedName>
</protein>
<reference evidence="2 3" key="1">
    <citation type="submission" date="2015-09" db="EMBL/GenBank/DDBJ databases">
        <authorList>
            <consortium name="Pathogen Informatics"/>
        </authorList>
    </citation>
    <scope>NUCLEOTIDE SEQUENCE [LARGE SCALE GENOMIC DNA]</scope>
    <source>
        <strain evidence="2 3">2789STDY5834841</strain>
    </source>
</reference>
<gene>
    <name evidence="2" type="ORF">ERS852456_00484</name>
</gene>
<keyword evidence="1" id="KW-0472">Membrane</keyword>
<proteinExistence type="predicted"/>
<accession>A0A173YRY8</accession>
<dbReference type="AlphaFoldDB" id="A0A173YRY8"/>
<dbReference type="GeneID" id="97330099"/>
<feature type="transmembrane region" description="Helical" evidence="1">
    <location>
        <begin position="12"/>
        <end position="35"/>
    </location>
</feature>